<dbReference type="InterPro" id="IPR013096">
    <property type="entry name" value="Cupin_2"/>
</dbReference>
<dbReference type="EMBL" id="CP061171">
    <property type="protein sequence ID" value="QNR83287.1"/>
    <property type="molecule type" value="Genomic_DNA"/>
</dbReference>
<evidence type="ECO:0000256" key="1">
    <source>
        <dbReference type="SAM" id="SignalP"/>
    </source>
</evidence>
<proteinExistence type="predicted"/>
<accession>A0ABX6TCX5</accession>
<evidence type="ECO:0000259" key="2">
    <source>
        <dbReference type="Pfam" id="PF07883"/>
    </source>
</evidence>
<dbReference type="RefSeq" id="WP_190326428.1">
    <property type="nucleotide sequence ID" value="NZ_CP061171.1"/>
</dbReference>
<protein>
    <submittedName>
        <fullName evidence="3">Cupin domain-containing protein</fullName>
    </submittedName>
</protein>
<keyword evidence="4" id="KW-1185">Reference proteome</keyword>
<dbReference type="Pfam" id="PF07883">
    <property type="entry name" value="Cupin_2"/>
    <property type="match status" value="1"/>
</dbReference>
<feature type="domain" description="Cupin type-2" evidence="2">
    <location>
        <begin position="73"/>
        <end position="137"/>
    </location>
</feature>
<dbReference type="SUPFAM" id="SSF51182">
    <property type="entry name" value="RmlC-like cupins"/>
    <property type="match status" value="1"/>
</dbReference>
<feature type="signal peptide" evidence="1">
    <location>
        <begin position="1"/>
        <end position="23"/>
    </location>
</feature>
<gene>
    <name evidence="3" type="ORF">H9N25_15115</name>
</gene>
<dbReference type="InterPro" id="IPR011051">
    <property type="entry name" value="RmlC_Cupin_sf"/>
</dbReference>
<name>A0ABX6TCX5_9SPHI</name>
<evidence type="ECO:0000313" key="4">
    <source>
        <dbReference type="Proteomes" id="UP000516439"/>
    </source>
</evidence>
<feature type="chain" id="PRO_5045423165" evidence="1">
    <location>
        <begin position="24"/>
        <end position="142"/>
    </location>
</feature>
<evidence type="ECO:0000313" key="3">
    <source>
        <dbReference type="EMBL" id="QNR83287.1"/>
    </source>
</evidence>
<organism evidence="3 4">
    <name type="scientific">Pedobacter riviphilus</name>
    <dbReference type="NCBI Taxonomy" id="2766984"/>
    <lineage>
        <taxon>Bacteria</taxon>
        <taxon>Pseudomonadati</taxon>
        <taxon>Bacteroidota</taxon>
        <taxon>Sphingobacteriia</taxon>
        <taxon>Sphingobacteriales</taxon>
        <taxon>Sphingobacteriaceae</taxon>
        <taxon>Pedobacter</taxon>
    </lineage>
</organism>
<reference evidence="3 4" key="1">
    <citation type="submission" date="2020-09" db="EMBL/GenBank/DDBJ databases">
        <title>Pedobacter sp. SW-16 isolated from soil near Yeocheon.</title>
        <authorList>
            <person name="Im H.S."/>
            <person name="Joung Y."/>
            <person name="Lee S.-S."/>
        </authorList>
    </citation>
    <scope>NUCLEOTIDE SEQUENCE [LARGE SCALE GENOMIC DNA]</scope>
    <source>
        <strain evidence="3 4">SW-16</strain>
    </source>
</reference>
<dbReference type="Proteomes" id="UP000516439">
    <property type="component" value="Chromosome"/>
</dbReference>
<keyword evidence="1" id="KW-0732">Signal</keyword>
<dbReference type="Gene3D" id="2.60.120.10">
    <property type="entry name" value="Jelly Rolls"/>
    <property type="match status" value="1"/>
</dbReference>
<sequence>MIKKLIPIATIFAATFISINARAQGTDTSKYILQNDVDVAKEEPGTHNGGGKTIGFNFFGEAKNLKTVFKKRTLKSGSSIGYHLQKEDEIYYVINGNGTMKMNGKTFAVKPGDAILTRPGSSHGIAPNVGNDLTLLIVYEKK</sequence>
<dbReference type="InterPro" id="IPR014710">
    <property type="entry name" value="RmlC-like_jellyroll"/>
</dbReference>